<dbReference type="AlphaFoldDB" id="A0A4S2N813"/>
<accession>A0A4S2N813</accession>
<keyword evidence="2" id="KW-0810">Translation regulation</keyword>
<dbReference type="Pfam" id="PF01652">
    <property type="entry name" value="IF4E"/>
    <property type="match status" value="1"/>
</dbReference>
<feature type="compositionally biased region" description="Polar residues" evidence="6">
    <location>
        <begin position="10"/>
        <end position="26"/>
    </location>
</feature>
<dbReference type="GO" id="GO:0006417">
    <property type="term" value="P:regulation of translation"/>
    <property type="evidence" value="ECO:0007669"/>
    <property type="project" value="UniProtKB-KW"/>
</dbReference>
<dbReference type="InterPro" id="IPR001040">
    <property type="entry name" value="TIF_eIF_4E"/>
</dbReference>
<dbReference type="STRING" id="341454.A0A4S2N813"/>
<protein>
    <submittedName>
        <fullName evidence="7">Translation initiation factor eIF4e</fullName>
    </submittedName>
</protein>
<dbReference type="GO" id="GO:0003743">
    <property type="term" value="F:translation initiation factor activity"/>
    <property type="evidence" value="ECO:0007669"/>
    <property type="project" value="UniProtKB-KW"/>
</dbReference>
<evidence type="ECO:0000256" key="6">
    <source>
        <dbReference type="SAM" id="MobiDB-lite"/>
    </source>
</evidence>
<dbReference type="PANTHER" id="PTHR11960:SF66">
    <property type="entry name" value="EUKARYOTIC TRANSLATION INITIATION FACTOR 4E TYPE 3"/>
    <property type="match status" value="1"/>
</dbReference>
<keyword evidence="1 5" id="KW-0396">Initiation factor</keyword>
<name>A0A4S2N813_9PEZI</name>
<dbReference type="OrthoDB" id="17977at2759"/>
<dbReference type="PANTHER" id="PTHR11960">
    <property type="entry name" value="EUKARYOTIC TRANSLATION INITIATION FACTOR 4E RELATED"/>
    <property type="match status" value="1"/>
</dbReference>
<evidence type="ECO:0000256" key="3">
    <source>
        <dbReference type="ARBA" id="ARBA00022884"/>
    </source>
</evidence>
<organism evidence="7 8">
    <name type="scientific">Ascodesmis nigricans</name>
    <dbReference type="NCBI Taxonomy" id="341454"/>
    <lineage>
        <taxon>Eukaryota</taxon>
        <taxon>Fungi</taxon>
        <taxon>Dikarya</taxon>
        <taxon>Ascomycota</taxon>
        <taxon>Pezizomycotina</taxon>
        <taxon>Pezizomycetes</taxon>
        <taxon>Pezizales</taxon>
        <taxon>Ascodesmidaceae</taxon>
        <taxon>Ascodesmis</taxon>
    </lineage>
</organism>
<dbReference type="EMBL" id="ML220112">
    <property type="protein sequence ID" value="TGZ85508.1"/>
    <property type="molecule type" value="Genomic_DNA"/>
</dbReference>
<keyword evidence="4 5" id="KW-0648">Protein biosynthesis</keyword>
<evidence type="ECO:0000256" key="1">
    <source>
        <dbReference type="ARBA" id="ARBA00022540"/>
    </source>
</evidence>
<gene>
    <name evidence="7" type="ORF">EX30DRAFT_357269</name>
</gene>
<feature type="region of interest" description="Disordered" evidence="6">
    <location>
        <begin position="1"/>
        <end position="33"/>
    </location>
</feature>
<sequence length="228" mass="26106">MADPRAPAPLNTQDITPVSAGTSPATPGSEKRAELRRTMLKKLRPYPLRHEWVFWHERNNPDATEEEWADQLKEVTQINTVQGFWQVFNNFPFVTLALRDSLHLFKKNVKPIWEDPRNTNGGAWTFRVPKQQSQEFWKEALMMAIGEILQDVVEKGDDICGVSISIRFKSHLVSVWNRDGNNETSVNAIQTTILENLPDALKPQPQNIYYKKHSAHKSFKGEATKPST</sequence>
<dbReference type="Gene3D" id="3.30.760.10">
    <property type="entry name" value="RNA Cap, Translation Initiation Factor Eif4e"/>
    <property type="match status" value="1"/>
</dbReference>
<evidence type="ECO:0000256" key="5">
    <source>
        <dbReference type="RuleBase" id="RU004374"/>
    </source>
</evidence>
<evidence type="ECO:0000256" key="4">
    <source>
        <dbReference type="ARBA" id="ARBA00022917"/>
    </source>
</evidence>
<proteinExistence type="inferred from homology"/>
<keyword evidence="3 5" id="KW-0694">RNA-binding</keyword>
<dbReference type="SUPFAM" id="SSF55418">
    <property type="entry name" value="eIF4e-like"/>
    <property type="match status" value="1"/>
</dbReference>
<evidence type="ECO:0000313" key="8">
    <source>
        <dbReference type="Proteomes" id="UP000298138"/>
    </source>
</evidence>
<dbReference type="InParanoid" id="A0A4S2N813"/>
<keyword evidence="8" id="KW-1185">Reference proteome</keyword>
<dbReference type="InterPro" id="IPR023398">
    <property type="entry name" value="TIF_eIF4e-like"/>
</dbReference>
<dbReference type="GO" id="GO:0000340">
    <property type="term" value="F:RNA 7-methylguanosine cap binding"/>
    <property type="evidence" value="ECO:0007669"/>
    <property type="project" value="TreeGrafter"/>
</dbReference>
<dbReference type="GO" id="GO:0016281">
    <property type="term" value="C:eukaryotic translation initiation factor 4F complex"/>
    <property type="evidence" value="ECO:0007669"/>
    <property type="project" value="TreeGrafter"/>
</dbReference>
<comment type="similarity">
    <text evidence="5">Belongs to the eukaryotic initiation factor 4E family.</text>
</comment>
<dbReference type="Proteomes" id="UP000298138">
    <property type="component" value="Unassembled WGS sequence"/>
</dbReference>
<reference evidence="7 8" key="1">
    <citation type="submission" date="2019-04" db="EMBL/GenBank/DDBJ databases">
        <title>Comparative genomics and transcriptomics to analyze fruiting body development in filamentous ascomycetes.</title>
        <authorList>
            <consortium name="DOE Joint Genome Institute"/>
            <person name="Lutkenhaus R."/>
            <person name="Traeger S."/>
            <person name="Breuer J."/>
            <person name="Kuo A."/>
            <person name="Lipzen A."/>
            <person name="Pangilinan J."/>
            <person name="Dilworth D."/>
            <person name="Sandor L."/>
            <person name="Poggeler S."/>
            <person name="Barry K."/>
            <person name="Grigoriev I.V."/>
            <person name="Nowrousian M."/>
        </authorList>
    </citation>
    <scope>NUCLEOTIDE SEQUENCE [LARGE SCALE GENOMIC DNA]</scope>
    <source>
        <strain evidence="7 8">CBS 389.68</strain>
    </source>
</reference>
<evidence type="ECO:0000313" key="7">
    <source>
        <dbReference type="EMBL" id="TGZ85508.1"/>
    </source>
</evidence>
<evidence type="ECO:0000256" key="2">
    <source>
        <dbReference type="ARBA" id="ARBA00022845"/>
    </source>
</evidence>